<reference evidence="1 2" key="1">
    <citation type="submission" date="2018-10" db="EMBL/GenBank/DDBJ databases">
        <title>Co-occurring genomic capacity for anaerobic methane metabolism and dissimilatory sulfite reduction discovered in the Korarchaeota.</title>
        <authorList>
            <person name="Mckay L.J."/>
            <person name="Dlakic M."/>
            <person name="Fields M.W."/>
            <person name="Delmont T.O."/>
            <person name="Eren A.M."/>
            <person name="Jay Z.J."/>
            <person name="Klingelsmith K.B."/>
            <person name="Rusch D.B."/>
            <person name="Inskeep W.P."/>
        </authorList>
    </citation>
    <scope>NUCLEOTIDE SEQUENCE [LARGE SCALE GENOMIC DNA]</scope>
    <source>
        <strain evidence="1 2">MDKW</strain>
    </source>
</reference>
<keyword evidence="2" id="KW-1185">Reference proteome</keyword>
<dbReference type="Gene3D" id="1.20.120.330">
    <property type="entry name" value="Nucleotidyltransferases domain 2"/>
    <property type="match status" value="1"/>
</dbReference>
<proteinExistence type="predicted"/>
<sequence>MSLDKVRSLLNQAEEDLKTACYDKCISSSYFSCRMMVEIFLRSRRIGHLPRRDDKLANLLRNQGLKEEADTLLFLYDMRKKADYGWSIAGREDAERSLREAKSLISSICERMGLKLI</sequence>
<gene>
    <name evidence="1" type="ORF">D6D85_03455</name>
</gene>
<evidence type="ECO:0000313" key="1">
    <source>
        <dbReference type="EMBL" id="RSN76864.1"/>
    </source>
</evidence>
<accession>A0A3R9R7Z1</accession>
<dbReference type="Proteomes" id="UP000277582">
    <property type="component" value="Unassembled WGS sequence"/>
</dbReference>
<dbReference type="AlphaFoldDB" id="A0A3R9R7Z1"/>
<comment type="caution">
    <text evidence="1">The sequence shown here is derived from an EMBL/GenBank/DDBJ whole genome shotgun (WGS) entry which is preliminary data.</text>
</comment>
<organism evidence="1 2">
    <name type="scientific">Candidatus Methanodesulfokora washburnensis</name>
    <dbReference type="NCBI Taxonomy" id="2478471"/>
    <lineage>
        <taxon>Archaea</taxon>
        <taxon>Thermoproteota</taxon>
        <taxon>Candidatus Korarchaeia</taxon>
        <taxon>Candidatus Korarchaeia incertae sedis</taxon>
        <taxon>Candidatus Methanodesulfokora</taxon>
    </lineage>
</organism>
<dbReference type="RefSeq" id="WP_125670656.1">
    <property type="nucleotide sequence ID" value="NZ_RCOS01000052.1"/>
</dbReference>
<dbReference type="OrthoDB" id="44090at2157"/>
<name>A0A3R9R7Z1_9CREN</name>
<evidence type="ECO:0000313" key="2">
    <source>
        <dbReference type="Proteomes" id="UP000277582"/>
    </source>
</evidence>
<protein>
    <submittedName>
        <fullName evidence="1">HEPN domain-containing protein</fullName>
    </submittedName>
</protein>
<dbReference type="EMBL" id="RCOS01000052">
    <property type="protein sequence ID" value="RSN76864.1"/>
    <property type="molecule type" value="Genomic_DNA"/>
</dbReference>